<organism evidence="8 9">
    <name type="scientific">Alkalicella caledoniensis</name>
    <dbReference type="NCBI Taxonomy" id="2731377"/>
    <lineage>
        <taxon>Bacteria</taxon>
        <taxon>Bacillati</taxon>
        <taxon>Bacillota</taxon>
        <taxon>Clostridia</taxon>
        <taxon>Eubacteriales</taxon>
        <taxon>Proteinivoracaceae</taxon>
        <taxon>Alkalicella</taxon>
    </lineage>
</organism>
<sequence>MAKRIGNFRFVHLLHAIFILTNLITGFFMLRGIKLFNIHFTSGILIILVPLVLANLSFRRSIFFNLIFLRAKDLKRGNPIKILTKITAMMLFFLVMLSFTTGMILRLGGGTGIFNIHIFSYKTIFTIVPIHALLAIMSKK</sequence>
<feature type="domain" description="Cytochrome b561 bacterial/Ni-hydrogenase" evidence="7">
    <location>
        <begin position="9"/>
        <end position="137"/>
    </location>
</feature>
<name>A0A7G9WA30_ALKCA</name>
<dbReference type="AlphaFoldDB" id="A0A7G9WA30"/>
<feature type="transmembrane region" description="Helical" evidence="6">
    <location>
        <begin position="12"/>
        <end position="30"/>
    </location>
</feature>
<dbReference type="EMBL" id="CP058559">
    <property type="protein sequence ID" value="QNO15542.1"/>
    <property type="molecule type" value="Genomic_DNA"/>
</dbReference>
<feature type="transmembrane region" description="Helical" evidence="6">
    <location>
        <begin position="36"/>
        <end position="58"/>
    </location>
</feature>
<dbReference type="RefSeq" id="WP_213165918.1">
    <property type="nucleotide sequence ID" value="NZ_CP058559.1"/>
</dbReference>
<keyword evidence="9" id="KW-1185">Reference proteome</keyword>
<dbReference type="InterPro" id="IPR011577">
    <property type="entry name" value="Cyt_b561_bac/Ni-Hgenase"/>
</dbReference>
<dbReference type="GO" id="GO:0016020">
    <property type="term" value="C:membrane"/>
    <property type="evidence" value="ECO:0007669"/>
    <property type="project" value="InterPro"/>
</dbReference>
<keyword evidence="2" id="KW-1003">Cell membrane</keyword>
<evidence type="ECO:0000256" key="5">
    <source>
        <dbReference type="ARBA" id="ARBA00023136"/>
    </source>
</evidence>
<evidence type="ECO:0000256" key="2">
    <source>
        <dbReference type="ARBA" id="ARBA00022475"/>
    </source>
</evidence>
<evidence type="ECO:0000256" key="1">
    <source>
        <dbReference type="ARBA" id="ARBA00004651"/>
    </source>
</evidence>
<feature type="transmembrane region" description="Helical" evidence="6">
    <location>
        <begin position="79"/>
        <end position="99"/>
    </location>
</feature>
<reference evidence="8 9" key="1">
    <citation type="submission" date="2020-07" db="EMBL/GenBank/DDBJ databases">
        <title>Alkalicella. sp. LB2 genome.</title>
        <authorList>
            <person name="Postec A."/>
            <person name="Quemeneur M."/>
        </authorList>
    </citation>
    <scope>NUCLEOTIDE SEQUENCE [LARGE SCALE GENOMIC DNA]</scope>
    <source>
        <strain evidence="8 9">LB2</strain>
    </source>
</reference>
<comment type="subcellular location">
    <subcellularLocation>
        <location evidence="1">Cell membrane</location>
        <topology evidence="1">Multi-pass membrane protein</topology>
    </subcellularLocation>
</comment>
<keyword evidence="5 6" id="KW-0472">Membrane</keyword>
<gene>
    <name evidence="8" type="ORF">HYG86_12565</name>
</gene>
<dbReference type="SUPFAM" id="SSF81342">
    <property type="entry name" value="Transmembrane di-heme cytochromes"/>
    <property type="match status" value="1"/>
</dbReference>
<dbReference type="KEGG" id="acae:HYG86_12565"/>
<evidence type="ECO:0000313" key="9">
    <source>
        <dbReference type="Proteomes" id="UP000516160"/>
    </source>
</evidence>
<proteinExistence type="predicted"/>
<evidence type="ECO:0000256" key="3">
    <source>
        <dbReference type="ARBA" id="ARBA00022692"/>
    </source>
</evidence>
<evidence type="ECO:0000259" key="7">
    <source>
        <dbReference type="Pfam" id="PF01292"/>
    </source>
</evidence>
<dbReference type="Proteomes" id="UP000516160">
    <property type="component" value="Chromosome"/>
</dbReference>
<keyword evidence="4 6" id="KW-1133">Transmembrane helix</keyword>
<dbReference type="Pfam" id="PF01292">
    <property type="entry name" value="Ni_hydr_CYTB"/>
    <property type="match status" value="1"/>
</dbReference>
<dbReference type="InterPro" id="IPR016174">
    <property type="entry name" value="Di-haem_cyt_TM"/>
</dbReference>
<accession>A0A7G9WA30</accession>
<evidence type="ECO:0000256" key="4">
    <source>
        <dbReference type="ARBA" id="ARBA00022989"/>
    </source>
</evidence>
<evidence type="ECO:0000256" key="6">
    <source>
        <dbReference type="SAM" id="Phobius"/>
    </source>
</evidence>
<dbReference type="GO" id="GO:0022904">
    <property type="term" value="P:respiratory electron transport chain"/>
    <property type="evidence" value="ECO:0007669"/>
    <property type="project" value="InterPro"/>
</dbReference>
<protein>
    <recommendedName>
        <fullName evidence="7">Cytochrome b561 bacterial/Ni-hydrogenase domain-containing protein</fullName>
    </recommendedName>
</protein>
<feature type="transmembrane region" description="Helical" evidence="6">
    <location>
        <begin position="119"/>
        <end position="137"/>
    </location>
</feature>
<evidence type="ECO:0000313" key="8">
    <source>
        <dbReference type="EMBL" id="QNO15542.1"/>
    </source>
</evidence>
<keyword evidence="3 6" id="KW-0812">Transmembrane</keyword>